<dbReference type="KEGG" id="kak:Kalk_09295"/>
<sequence length="301" mass="34245">MKQYFVPAGEAAIWVSEWGHRDNPTLLFVHGFPDDHKVWSAVIEQLEDRYHILALDLRGAGSSTRPEGRDAYKINRVIPDFAAVIDHVVPGKPVHLIGHDWGSSLCWSFVANRKFSERLASYTSLSGPHVGLLWQWINQQLRSGRPSAIRKAIGQLSHSWYIFAFHIPKLPETLFSQLGTWIWPLTMKQGGVPENDEYLEHSAAEIKSVSVNTIELYRQNAFAPPEVPDAGSITVPIQLILLQNDPFIRPYIFDDIERYAPNLTRRTLDSNHWAPRSHPQQLAQLVDTYVQSIITQQERAA</sequence>
<reference evidence="4" key="1">
    <citation type="submission" date="2017-08" db="EMBL/GenBank/DDBJ databases">
        <title>Direct submision.</title>
        <authorList>
            <person name="Kim S.-J."/>
            <person name="Rhee S.-K."/>
        </authorList>
    </citation>
    <scope>NUCLEOTIDE SEQUENCE [LARGE SCALE GENOMIC DNA]</scope>
    <source>
        <strain evidence="4">GI5</strain>
    </source>
</reference>
<name>A0A2K9LJR3_9GAMM</name>
<protein>
    <recommendedName>
        <fullName evidence="2">AB hydrolase-1 domain-containing protein</fullName>
    </recommendedName>
</protein>
<organism evidence="3 4">
    <name type="scientific">Ketobacter alkanivorans</name>
    <dbReference type="NCBI Taxonomy" id="1917421"/>
    <lineage>
        <taxon>Bacteria</taxon>
        <taxon>Pseudomonadati</taxon>
        <taxon>Pseudomonadota</taxon>
        <taxon>Gammaproteobacteria</taxon>
        <taxon>Pseudomonadales</taxon>
        <taxon>Ketobacteraceae</taxon>
        <taxon>Ketobacter</taxon>
    </lineage>
</organism>
<dbReference type="Proteomes" id="UP000235116">
    <property type="component" value="Chromosome"/>
</dbReference>
<keyword evidence="1" id="KW-0378">Hydrolase</keyword>
<dbReference type="Pfam" id="PF00561">
    <property type="entry name" value="Abhydrolase_1"/>
    <property type="match status" value="1"/>
</dbReference>
<accession>A0A2K9LJR3</accession>
<dbReference type="InterPro" id="IPR000639">
    <property type="entry name" value="Epox_hydrolase-like"/>
</dbReference>
<evidence type="ECO:0000259" key="2">
    <source>
        <dbReference type="Pfam" id="PF00561"/>
    </source>
</evidence>
<dbReference type="PANTHER" id="PTHR43329">
    <property type="entry name" value="EPOXIDE HYDROLASE"/>
    <property type="match status" value="1"/>
</dbReference>
<dbReference type="OrthoDB" id="9780765at2"/>
<dbReference type="RefSeq" id="WP_101893974.1">
    <property type="nucleotide sequence ID" value="NZ_CP022684.1"/>
</dbReference>
<dbReference type="InterPro" id="IPR000073">
    <property type="entry name" value="AB_hydrolase_1"/>
</dbReference>
<feature type="domain" description="AB hydrolase-1" evidence="2">
    <location>
        <begin position="24"/>
        <end position="274"/>
    </location>
</feature>
<dbReference type="GO" id="GO:0016787">
    <property type="term" value="F:hydrolase activity"/>
    <property type="evidence" value="ECO:0007669"/>
    <property type="project" value="UniProtKB-KW"/>
</dbReference>
<gene>
    <name evidence="3" type="ORF">Kalk_09295</name>
</gene>
<evidence type="ECO:0000256" key="1">
    <source>
        <dbReference type="ARBA" id="ARBA00022801"/>
    </source>
</evidence>
<dbReference type="SUPFAM" id="SSF53474">
    <property type="entry name" value="alpha/beta-Hydrolases"/>
    <property type="match status" value="1"/>
</dbReference>
<evidence type="ECO:0000313" key="3">
    <source>
        <dbReference type="EMBL" id="AUM12599.1"/>
    </source>
</evidence>
<dbReference type="InterPro" id="IPR029058">
    <property type="entry name" value="AB_hydrolase_fold"/>
</dbReference>
<dbReference type="Gene3D" id="3.40.50.1820">
    <property type="entry name" value="alpha/beta hydrolase"/>
    <property type="match status" value="1"/>
</dbReference>
<keyword evidence="4" id="KW-1185">Reference proteome</keyword>
<evidence type="ECO:0000313" key="4">
    <source>
        <dbReference type="Proteomes" id="UP000235116"/>
    </source>
</evidence>
<proteinExistence type="predicted"/>
<dbReference type="AlphaFoldDB" id="A0A2K9LJR3"/>
<dbReference type="EMBL" id="CP022684">
    <property type="protein sequence ID" value="AUM12599.1"/>
    <property type="molecule type" value="Genomic_DNA"/>
</dbReference>
<dbReference type="PRINTS" id="PR00412">
    <property type="entry name" value="EPOXHYDRLASE"/>
</dbReference>